<evidence type="ECO:0000313" key="2">
    <source>
        <dbReference type="Proteomes" id="UP000799754"/>
    </source>
</evidence>
<sequence>MPTPAAKGSASVPPSAKSVTMEPTQLEFKRPVGNNARRQGQFAHLSANVDLNFVASSTTSASTWQDQTRDYIAVNFPNMPPDEKAEHSYRQEEKVSLIFLDGVEKECKACDVVMLVKRKPAPYRYNSSIFPRNAEAAITIPTNTNTQEEDTYLKNHWEPFKSLKKRQIPVTTYVKWLIFENTALPGVLFSDTNIHEQVAEFAKDVFNSALVLLKSSNIDIGAMLDMDDAEYGDEIQFTIFPGDGVWTRSLKVIAELETTEAAKDEAIDAQQGAASEAELFNSSAEPQHC</sequence>
<name>A0ACB6RNN4_9PLEO</name>
<proteinExistence type="predicted"/>
<protein>
    <submittedName>
        <fullName evidence="1">Uncharacterized protein</fullName>
    </submittedName>
</protein>
<reference evidence="1" key="1">
    <citation type="journal article" date="2020" name="Stud. Mycol.">
        <title>101 Dothideomycetes genomes: a test case for predicting lifestyles and emergence of pathogens.</title>
        <authorList>
            <person name="Haridas S."/>
            <person name="Albert R."/>
            <person name="Binder M."/>
            <person name="Bloem J."/>
            <person name="Labutti K."/>
            <person name="Salamov A."/>
            <person name="Andreopoulos B."/>
            <person name="Baker S."/>
            <person name="Barry K."/>
            <person name="Bills G."/>
            <person name="Bluhm B."/>
            <person name="Cannon C."/>
            <person name="Castanera R."/>
            <person name="Culley D."/>
            <person name="Daum C."/>
            <person name="Ezra D."/>
            <person name="Gonzalez J."/>
            <person name="Henrissat B."/>
            <person name="Kuo A."/>
            <person name="Liang C."/>
            <person name="Lipzen A."/>
            <person name="Lutzoni F."/>
            <person name="Magnuson J."/>
            <person name="Mondo S."/>
            <person name="Nolan M."/>
            <person name="Ohm R."/>
            <person name="Pangilinan J."/>
            <person name="Park H.-J."/>
            <person name="Ramirez L."/>
            <person name="Alfaro M."/>
            <person name="Sun H."/>
            <person name="Tritt A."/>
            <person name="Yoshinaga Y."/>
            <person name="Zwiers L.-H."/>
            <person name="Turgeon B."/>
            <person name="Goodwin S."/>
            <person name="Spatafora J."/>
            <person name="Crous P."/>
            <person name="Grigoriev I."/>
        </authorList>
    </citation>
    <scope>NUCLEOTIDE SEQUENCE</scope>
    <source>
        <strain evidence="1">CBS 525.71</strain>
    </source>
</reference>
<evidence type="ECO:0000313" key="1">
    <source>
        <dbReference type="EMBL" id="KAF2622524.1"/>
    </source>
</evidence>
<keyword evidence="2" id="KW-1185">Reference proteome</keyword>
<organism evidence="1 2">
    <name type="scientific">Macroventuria anomochaeta</name>
    <dbReference type="NCBI Taxonomy" id="301207"/>
    <lineage>
        <taxon>Eukaryota</taxon>
        <taxon>Fungi</taxon>
        <taxon>Dikarya</taxon>
        <taxon>Ascomycota</taxon>
        <taxon>Pezizomycotina</taxon>
        <taxon>Dothideomycetes</taxon>
        <taxon>Pleosporomycetidae</taxon>
        <taxon>Pleosporales</taxon>
        <taxon>Pleosporineae</taxon>
        <taxon>Didymellaceae</taxon>
        <taxon>Macroventuria</taxon>
    </lineage>
</organism>
<comment type="caution">
    <text evidence="1">The sequence shown here is derived from an EMBL/GenBank/DDBJ whole genome shotgun (WGS) entry which is preliminary data.</text>
</comment>
<dbReference type="EMBL" id="MU006744">
    <property type="protein sequence ID" value="KAF2622524.1"/>
    <property type="molecule type" value="Genomic_DNA"/>
</dbReference>
<accession>A0ACB6RNN4</accession>
<dbReference type="Proteomes" id="UP000799754">
    <property type="component" value="Unassembled WGS sequence"/>
</dbReference>
<gene>
    <name evidence="1" type="ORF">BU25DRAFT_425691</name>
</gene>